<evidence type="ECO:0000256" key="3">
    <source>
        <dbReference type="ARBA" id="ARBA00014723"/>
    </source>
</evidence>
<comment type="caution">
    <text evidence="9">The sequence shown here is derived from an EMBL/GenBank/DDBJ whole genome shotgun (WGS) entry which is preliminary data.</text>
</comment>
<evidence type="ECO:0000313" key="10">
    <source>
        <dbReference type="Proteomes" id="UP000008837"/>
    </source>
</evidence>
<keyword evidence="4" id="KW-0813">Transport</keyword>
<dbReference type="Pfam" id="PF00213">
    <property type="entry name" value="OSCP"/>
    <property type="match status" value="1"/>
</dbReference>
<organism evidence="9 10">
    <name type="scientific">Malassezia globosa (strain ATCC MYA-4612 / CBS 7966)</name>
    <name type="common">Dandruff-associated fungus</name>
    <dbReference type="NCBI Taxonomy" id="425265"/>
    <lineage>
        <taxon>Eukaryota</taxon>
        <taxon>Fungi</taxon>
        <taxon>Dikarya</taxon>
        <taxon>Basidiomycota</taxon>
        <taxon>Ustilaginomycotina</taxon>
        <taxon>Malasseziomycetes</taxon>
        <taxon>Malasseziales</taxon>
        <taxon>Malasseziaceae</taxon>
        <taxon>Malassezia</taxon>
    </lineage>
</organism>
<keyword evidence="7" id="KW-0472">Membrane</keyword>
<evidence type="ECO:0000256" key="4">
    <source>
        <dbReference type="ARBA" id="ARBA00022448"/>
    </source>
</evidence>
<name>A8PYJ3_MALGO</name>
<dbReference type="AlphaFoldDB" id="A8PYJ3"/>
<dbReference type="Gene3D" id="1.10.520.20">
    <property type="entry name" value="N-terminal domain of the delta subunit of the F1F0-ATP synthase"/>
    <property type="match status" value="1"/>
</dbReference>
<evidence type="ECO:0000256" key="7">
    <source>
        <dbReference type="ARBA" id="ARBA00023136"/>
    </source>
</evidence>
<dbReference type="NCBIfam" id="TIGR01145">
    <property type="entry name" value="ATP_synt_delta"/>
    <property type="match status" value="1"/>
</dbReference>
<dbReference type="OrthoDB" id="1262810at2759"/>
<evidence type="ECO:0000313" key="9">
    <source>
        <dbReference type="EMBL" id="EDP44276.1"/>
    </source>
</evidence>
<dbReference type="GO" id="GO:0016020">
    <property type="term" value="C:membrane"/>
    <property type="evidence" value="ECO:0007669"/>
    <property type="project" value="UniProtKB-SubCell"/>
</dbReference>
<dbReference type="InParanoid" id="A8PYJ3"/>
<dbReference type="OMA" id="MVDNIQD"/>
<evidence type="ECO:0000256" key="6">
    <source>
        <dbReference type="ARBA" id="ARBA00023065"/>
    </source>
</evidence>
<dbReference type="KEGG" id="mgl:MGL_1673"/>
<dbReference type="Proteomes" id="UP000008837">
    <property type="component" value="Unassembled WGS sequence"/>
</dbReference>
<sequence length="221" mass="23851">MMASRFVPRVLNQTRGYASQAAIRPPIQIEGLAGKYATAAYVSALTKSEKDLSKVESDLKYFHDVLKSDSPDAVKLRSFLTNPTVPAQTRTSTISELLSKQKGGADELTTNLFNTLSQNGRLGLSEKVIEGFLQLTSAHRGEVIITITSAKPLEKSISSRLESALKTSQFATTGGAKSVKFDYKVNSSLQGGVTVDLGDRSVDLSVANRVNKLNALLRDSI</sequence>
<dbReference type="STRING" id="425265.A8PYJ3"/>
<dbReference type="PRINTS" id="PR00125">
    <property type="entry name" value="ATPASEDELTA"/>
</dbReference>
<evidence type="ECO:0000256" key="5">
    <source>
        <dbReference type="ARBA" id="ARBA00022781"/>
    </source>
</evidence>
<keyword evidence="10" id="KW-1185">Reference proteome</keyword>
<dbReference type="VEuPathDB" id="FungiDB:MGL_1673"/>
<dbReference type="InterPro" id="IPR026015">
    <property type="entry name" value="ATP_synth_OSCP/delta_N_sf"/>
</dbReference>
<evidence type="ECO:0000256" key="8">
    <source>
        <dbReference type="ARBA" id="ARBA00023310"/>
    </source>
</evidence>
<dbReference type="FunCoup" id="A8PYJ3">
    <property type="interactions" value="238"/>
</dbReference>
<evidence type="ECO:0000256" key="2">
    <source>
        <dbReference type="ARBA" id="ARBA00007046"/>
    </source>
</evidence>
<keyword evidence="6" id="KW-0406">Ion transport</keyword>
<comment type="similarity">
    <text evidence="2">Belongs to the ATPase delta chain family.</text>
</comment>
<dbReference type="GO" id="GO:0046933">
    <property type="term" value="F:proton-transporting ATP synthase activity, rotational mechanism"/>
    <property type="evidence" value="ECO:0007669"/>
    <property type="project" value="InterPro"/>
</dbReference>
<gene>
    <name evidence="9" type="ORF">MGL_1673</name>
</gene>
<dbReference type="EMBL" id="AAYY01000004">
    <property type="protein sequence ID" value="EDP44276.1"/>
    <property type="molecule type" value="Genomic_DNA"/>
</dbReference>
<dbReference type="InterPro" id="IPR000711">
    <property type="entry name" value="ATPase_OSCP/dsu"/>
</dbReference>
<dbReference type="SUPFAM" id="SSF47928">
    <property type="entry name" value="N-terminal domain of the delta subunit of the F1F0-ATP synthase"/>
    <property type="match status" value="1"/>
</dbReference>
<keyword evidence="5" id="KW-0375">Hydrogen ion transport</keyword>
<dbReference type="PANTHER" id="PTHR11910">
    <property type="entry name" value="ATP SYNTHASE DELTA CHAIN"/>
    <property type="match status" value="1"/>
</dbReference>
<protein>
    <recommendedName>
        <fullName evidence="3">ATP synthase subunit 5, mitochondrial</fullName>
    </recommendedName>
</protein>
<keyword evidence="8" id="KW-0066">ATP synthesis</keyword>
<dbReference type="HAMAP" id="MF_01416">
    <property type="entry name" value="ATP_synth_delta_bact"/>
    <property type="match status" value="1"/>
</dbReference>
<proteinExistence type="inferred from homology"/>
<reference evidence="9 10" key="1">
    <citation type="journal article" date="2007" name="Proc. Natl. Acad. Sci. U.S.A.">
        <title>Dandruff-associated Malassezia genomes reveal convergent and divergent virulence traits shared with plant and human fungal pathogens.</title>
        <authorList>
            <person name="Xu J."/>
            <person name="Saunders C.W."/>
            <person name="Hu P."/>
            <person name="Grant R.A."/>
            <person name="Boekhout T."/>
            <person name="Kuramae E.E."/>
            <person name="Kronstad J.W."/>
            <person name="Deangelis Y.M."/>
            <person name="Reeder N.L."/>
            <person name="Johnstone K.R."/>
            <person name="Leland M."/>
            <person name="Fieno A.M."/>
            <person name="Begley W.M."/>
            <person name="Sun Y."/>
            <person name="Lacey M.P."/>
            <person name="Chaudhary T."/>
            <person name="Keough T."/>
            <person name="Chu L."/>
            <person name="Sears R."/>
            <person name="Yuan B."/>
            <person name="Dawson T.L.Jr."/>
        </authorList>
    </citation>
    <scope>NUCLEOTIDE SEQUENCE [LARGE SCALE GENOMIC DNA]</scope>
    <source>
        <strain evidence="10">ATCC MYA-4612 / CBS 7966</strain>
    </source>
</reference>
<evidence type="ECO:0000256" key="1">
    <source>
        <dbReference type="ARBA" id="ARBA00004370"/>
    </source>
</evidence>
<comment type="subcellular location">
    <subcellularLocation>
        <location evidence="1">Membrane</location>
    </subcellularLocation>
</comment>
<accession>A8PYJ3</accession>
<dbReference type="GeneID" id="5855797"/>
<dbReference type="RefSeq" id="XP_001731490.1">
    <property type="nucleotide sequence ID" value="XM_001731438.1"/>
</dbReference>